<keyword evidence="1" id="KW-0812">Transmembrane</keyword>
<dbReference type="Proteomes" id="UP000177029">
    <property type="component" value="Unassembled WGS sequence"/>
</dbReference>
<dbReference type="AlphaFoldDB" id="A0A1F8DR91"/>
<reference evidence="2 3" key="1">
    <citation type="journal article" date="2016" name="Nat. Commun.">
        <title>Thousands of microbial genomes shed light on interconnected biogeochemical processes in an aquifer system.</title>
        <authorList>
            <person name="Anantharaman K."/>
            <person name="Brown C.T."/>
            <person name="Hug L.A."/>
            <person name="Sharon I."/>
            <person name="Castelle C.J."/>
            <person name="Probst A.J."/>
            <person name="Thomas B.C."/>
            <person name="Singh A."/>
            <person name="Wilkins M.J."/>
            <person name="Karaoz U."/>
            <person name="Brodie E.L."/>
            <person name="Williams K.H."/>
            <person name="Hubbard S.S."/>
            <person name="Banfield J.F."/>
        </authorList>
    </citation>
    <scope>NUCLEOTIDE SEQUENCE [LARGE SCALE GENOMIC DNA]</scope>
</reference>
<feature type="transmembrane region" description="Helical" evidence="1">
    <location>
        <begin position="219"/>
        <end position="237"/>
    </location>
</feature>
<comment type="caution">
    <text evidence="2">The sequence shown here is derived from an EMBL/GenBank/DDBJ whole genome shotgun (WGS) entry which is preliminary data.</text>
</comment>
<name>A0A1F8DR91_9BACT</name>
<evidence type="ECO:0000313" key="2">
    <source>
        <dbReference type="EMBL" id="OGM90335.1"/>
    </source>
</evidence>
<accession>A0A1F8DR91</accession>
<evidence type="ECO:0000256" key="1">
    <source>
        <dbReference type="SAM" id="Phobius"/>
    </source>
</evidence>
<feature type="transmembrane region" description="Helical" evidence="1">
    <location>
        <begin position="153"/>
        <end position="174"/>
    </location>
</feature>
<organism evidence="2 3">
    <name type="scientific">Candidatus Wolfebacteria bacterium RIFCSPHIGHO2_01_FULL_48_22</name>
    <dbReference type="NCBI Taxonomy" id="1802555"/>
    <lineage>
        <taxon>Bacteria</taxon>
        <taxon>Candidatus Wolfeibacteriota</taxon>
    </lineage>
</organism>
<keyword evidence="1" id="KW-1133">Transmembrane helix</keyword>
<evidence type="ECO:0000313" key="3">
    <source>
        <dbReference type="Proteomes" id="UP000177029"/>
    </source>
</evidence>
<feature type="transmembrane region" description="Helical" evidence="1">
    <location>
        <begin position="186"/>
        <end position="207"/>
    </location>
</feature>
<proteinExistence type="predicted"/>
<sequence length="247" mass="28341">MKVTKAKKVFSIILPITVFVSVFFLSTTEVHALSCIPPQNIFVVAYEQGNFLDGFTIEHRLTGNICDTRPVVRERTDNLQSAFTTASQNLNKSVSTGVYQLSTRCLAGRWDEWCVKESTFEQLSSNPSELARHKSEWQIKEQEELRSVTTQKWSVAVIIVAIVALAILWPWILVKIWPNLRKRLSLFLIIAILLQAPLALILQWMFIWSHRLWQTTASISSVVLGLFILIEIIFLIVRKIRSRNVFV</sequence>
<dbReference type="EMBL" id="MGIP01000026">
    <property type="protein sequence ID" value="OGM90335.1"/>
    <property type="molecule type" value="Genomic_DNA"/>
</dbReference>
<protein>
    <submittedName>
        <fullName evidence="2">Uncharacterized protein</fullName>
    </submittedName>
</protein>
<gene>
    <name evidence="2" type="ORF">A2755_04055</name>
</gene>
<keyword evidence="1" id="KW-0472">Membrane</keyword>